<organism evidence="1 2">
    <name type="scientific">Knufia fluminis</name>
    <dbReference type="NCBI Taxonomy" id="191047"/>
    <lineage>
        <taxon>Eukaryota</taxon>
        <taxon>Fungi</taxon>
        <taxon>Dikarya</taxon>
        <taxon>Ascomycota</taxon>
        <taxon>Pezizomycotina</taxon>
        <taxon>Eurotiomycetes</taxon>
        <taxon>Chaetothyriomycetidae</taxon>
        <taxon>Chaetothyriales</taxon>
        <taxon>Trichomeriaceae</taxon>
        <taxon>Knufia</taxon>
    </lineage>
</organism>
<dbReference type="Pfam" id="PF11905">
    <property type="entry name" value="DUF3425"/>
    <property type="match status" value="1"/>
</dbReference>
<dbReference type="PANTHER" id="PTHR38116">
    <property type="entry name" value="CHROMOSOME 7, WHOLE GENOME SHOTGUN SEQUENCE"/>
    <property type="match status" value="1"/>
</dbReference>
<dbReference type="PANTHER" id="PTHR38116:SF9">
    <property type="entry name" value="BZIP DOMAIN-CONTAINING PROTEIN"/>
    <property type="match status" value="1"/>
</dbReference>
<evidence type="ECO:0000313" key="2">
    <source>
        <dbReference type="Proteomes" id="UP001316803"/>
    </source>
</evidence>
<protein>
    <submittedName>
        <fullName evidence="1">Uncharacterized protein</fullName>
    </submittedName>
</protein>
<reference evidence="1 2" key="1">
    <citation type="submission" date="2022-12" db="EMBL/GenBank/DDBJ databases">
        <title>Genomic features and morphological characterization of a novel Knufia sp. strain isolated from spacecraft assembly facility.</title>
        <authorList>
            <person name="Teixeira M."/>
            <person name="Chander A.M."/>
            <person name="Stajich J.E."/>
            <person name="Venkateswaran K."/>
        </authorList>
    </citation>
    <scope>NUCLEOTIDE SEQUENCE [LARGE SCALE GENOMIC DNA]</scope>
    <source>
        <strain evidence="1 2">FJI-L2-BK-P2</strain>
    </source>
</reference>
<accession>A0AAN8EWH0</accession>
<dbReference type="AlphaFoldDB" id="A0AAN8EWH0"/>
<sequence>MGRTKMQDEDWAGVLDLRKRKQIQDRLAQRARRKRLKEAEICLATPSTCKNTSNSVDNGLSDNRNDADDQVQHHGLQLTRHPRHYETYITTSSGENLFTGQITATAYSALHQNGALLGLLCSVSTICKSTPVGPEVPEALQPTPLQLTVAHPPWIDRFPFPQMRDNMISLLGIIDEEEFLADLFGLTSFTIESGAASWDPSAWKIGREFSAKWGYLFY</sequence>
<comment type="caution">
    <text evidence="1">The sequence shown here is derived from an EMBL/GenBank/DDBJ whole genome shotgun (WGS) entry which is preliminary data.</text>
</comment>
<name>A0AAN8EWH0_9EURO</name>
<gene>
    <name evidence="1" type="ORF">OHC33_000817</name>
</gene>
<dbReference type="EMBL" id="JAKLMC020000002">
    <property type="protein sequence ID" value="KAK5957630.1"/>
    <property type="molecule type" value="Genomic_DNA"/>
</dbReference>
<keyword evidence="2" id="KW-1185">Reference proteome</keyword>
<dbReference type="InterPro" id="IPR021833">
    <property type="entry name" value="DUF3425"/>
</dbReference>
<proteinExistence type="predicted"/>
<evidence type="ECO:0000313" key="1">
    <source>
        <dbReference type="EMBL" id="KAK5957630.1"/>
    </source>
</evidence>
<dbReference type="Proteomes" id="UP001316803">
    <property type="component" value="Unassembled WGS sequence"/>
</dbReference>